<evidence type="ECO:0000256" key="1">
    <source>
        <dbReference type="ARBA" id="ARBA00008455"/>
    </source>
</evidence>
<feature type="domain" description="Cathepsin propeptide inhibitor" evidence="9">
    <location>
        <begin position="222"/>
        <end position="280"/>
    </location>
</feature>
<dbReference type="CDD" id="cd02248">
    <property type="entry name" value="Peptidase_C1A"/>
    <property type="match status" value="1"/>
</dbReference>
<proteinExistence type="inferred from homology"/>
<dbReference type="MEROPS" id="C01.067"/>
<keyword evidence="4" id="KW-0788">Thiol protease</keyword>
<dbReference type="SUPFAM" id="SSF54001">
    <property type="entry name" value="Cysteine proteinases"/>
    <property type="match status" value="1"/>
</dbReference>
<evidence type="ECO:0000256" key="3">
    <source>
        <dbReference type="ARBA" id="ARBA00022729"/>
    </source>
</evidence>
<dbReference type="InterPro" id="IPR013128">
    <property type="entry name" value="Peptidase_C1A"/>
</dbReference>
<dbReference type="InterPro" id="IPR013201">
    <property type="entry name" value="Prot_inhib_I29"/>
</dbReference>
<evidence type="ECO:0000256" key="4">
    <source>
        <dbReference type="ARBA" id="ARBA00022807"/>
    </source>
</evidence>
<dbReference type="EMBL" id="GL883007">
    <property type="protein sequence ID" value="EGG24016.1"/>
    <property type="molecule type" value="Genomic_DNA"/>
</dbReference>
<evidence type="ECO:0000259" key="8">
    <source>
        <dbReference type="SMART" id="SM00645"/>
    </source>
</evidence>
<sequence>MFKQSLVLFAVVAAVAYAVPSIPNPSQYYMSGTFSIPYFNIVEPIELIYDGVNNRQYISYYNGMDITLNLFEQNISYSIGPQVNTLICQTIPGNGSLITVLPPIPSEWSFNGTSTVNGIDVFSYTQKVVNYGKAAYYTFYVNSDGTPVQFYLNGVDFIFDSHPDVYILDFTTWTTDISQYGSIWEVPALCNNAEEATHAQFDQFEEIFGHIDSSNKKMDSSFDQFKKQFGKTYENTLEHNTRFATYKQMLHRVATHNAHNSESTYKLAMNHFGDMSDEEFRKFIIPHVDRDENNGASEVHDNEDVSALPASLDWRTSGCVTPVKDQGVCGSCWTFGSLASLETVACLKHNKDLISLSEQELVDCAYVGQSMGCNGGFASNAYQYIMNAGGIATESDYPYLMQNAYCKASTVQNSGVRVQSYVNVTAFSEAALQNAVATVGVVAVAIDASAPDFRYYSSGVYYSTVCQSGLDYLDHEVAVLGYGTDNGQQYWIVKNSWSTYYGNEGIVWMAMNRDNNCGIASQATYPIAV</sequence>
<dbReference type="Gene3D" id="3.90.70.10">
    <property type="entry name" value="Cysteine proteinases"/>
    <property type="match status" value="1"/>
</dbReference>
<feature type="chain" id="PRO_5018694617" evidence="7">
    <location>
        <begin position="19"/>
        <end position="529"/>
    </location>
</feature>
<evidence type="ECO:0000256" key="5">
    <source>
        <dbReference type="ARBA" id="ARBA00023145"/>
    </source>
</evidence>
<dbReference type="InterPro" id="IPR000169">
    <property type="entry name" value="Pept_cys_AS"/>
</dbReference>
<dbReference type="STRING" id="1054147.F4PK92"/>
<dbReference type="AlphaFoldDB" id="F4PK92"/>
<keyword evidence="11" id="KW-1185">Reference proteome</keyword>
<dbReference type="GeneID" id="14876470"/>
<dbReference type="GO" id="GO:0072659">
    <property type="term" value="P:protein localization to plasma membrane"/>
    <property type="evidence" value="ECO:0007669"/>
    <property type="project" value="EnsemblProtists"/>
</dbReference>
<keyword evidence="2" id="KW-0645">Protease</keyword>
<accession>F4PK92</accession>
<evidence type="ECO:0000313" key="11">
    <source>
        <dbReference type="Proteomes" id="UP000007797"/>
    </source>
</evidence>
<dbReference type="Pfam" id="PF00112">
    <property type="entry name" value="Peptidase_C1"/>
    <property type="match status" value="1"/>
</dbReference>
<keyword evidence="6" id="KW-1015">Disulfide bond</keyword>
<dbReference type="GO" id="GO:0031288">
    <property type="term" value="P:sorocarp morphogenesis"/>
    <property type="evidence" value="ECO:0007669"/>
    <property type="project" value="EnsemblProtists"/>
</dbReference>
<dbReference type="Proteomes" id="UP000007797">
    <property type="component" value="Unassembled WGS sequence"/>
</dbReference>
<dbReference type="GO" id="GO:0140986">
    <property type="term" value="P:G protein-coupled chemorepellent receptor signaling pathway"/>
    <property type="evidence" value="ECO:0007669"/>
    <property type="project" value="EnsemblProtists"/>
</dbReference>
<gene>
    <name evidence="10" type="primary">cfaD</name>
    <name evidence="10" type="ORF">DFA_06154</name>
</gene>
<dbReference type="InterPro" id="IPR000668">
    <property type="entry name" value="Peptidase_C1A_C"/>
</dbReference>
<evidence type="ECO:0000313" key="10">
    <source>
        <dbReference type="EMBL" id="EGG24016.1"/>
    </source>
</evidence>
<dbReference type="KEGG" id="dfa:DFA_06154"/>
<evidence type="ECO:0000256" key="2">
    <source>
        <dbReference type="ARBA" id="ARBA00022670"/>
    </source>
</evidence>
<feature type="signal peptide" evidence="7">
    <location>
        <begin position="1"/>
        <end position="18"/>
    </location>
</feature>
<organism evidence="10 11">
    <name type="scientific">Cavenderia fasciculata</name>
    <name type="common">Slime mold</name>
    <name type="synonym">Dictyostelium fasciculatum</name>
    <dbReference type="NCBI Taxonomy" id="261658"/>
    <lineage>
        <taxon>Eukaryota</taxon>
        <taxon>Amoebozoa</taxon>
        <taxon>Evosea</taxon>
        <taxon>Eumycetozoa</taxon>
        <taxon>Dictyostelia</taxon>
        <taxon>Acytosteliales</taxon>
        <taxon>Cavenderiaceae</taxon>
        <taxon>Cavenderia</taxon>
    </lineage>
</organism>
<protein>
    <submittedName>
        <fullName evidence="10">Counting factor associated protein</fullName>
    </submittedName>
</protein>
<dbReference type="GO" id="GO:0006508">
    <property type="term" value="P:proteolysis"/>
    <property type="evidence" value="ECO:0007669"/>
    <property type="project" value="UniProtKB-KW"/>
</dbReference>
<dbReference type="InterPro" id="IPR039417">
    <property type="entry name" value="Peptidase_C1A_papain-like"/>
</dbReference>
<evidence type="ECO:0000259" key="9">
    <source>
        <dbReference type="SMART" id="SM00848"/>
    </source>
</evidence>
<keyword evidence="4" id="KW-0378">Hydrolase</keyword>
<comment type="similarity">
    <text evidence="1">Belongs to the peptidase C1 family.</text>
</comment>
<dbReference type="PROSITE" id="PS00139">
    <property type="entry name" value="THIOL_PROTEASE_CYS"/>
    <property type="match status" value="1"/>
</dbReference>
<dbReference type="GO" id="GO:0031410">
    <property type="term" value="C:cytoplasmic vesicle"/>
    <property type="evidence" value="ECO:0007669"/>
    <property type="project" value="EnsemblProtists"/>
</dbReference>
<keyword evidence="3 7" id="KW-0732">Signal</keyword>
<dbReference type="OrthoDB" id="190265at2759"/>
<name>F4PK92_CACFS</name>
<dbReference type="GO" id="GO:0005576">
    <property type="term" value="C:extracellular region"/>
    <property type="evidence" value="ECO:0007669"/>
    <property type="project" value="EnsemblProtists"/>
</dbReference>
<feature type="domain" description="Peptidase C1A papain C-terminal" evidence="8">
    <location>
        <begin position="308"/>
        <end position="527"/>
    </location>
</feature>
<dbReference type="GO" id="GO:0008234">
    <property type="term" value="F:cysteine-type peptidase activity"/>
    <property type="evidence" value="ECO:0007669"/>
    <property type="project" value="UniProtKB-KW"/>
</dbReference>
<evidence type="ECO:0000256" key="7">
    <source>
        <dbReference type="SAM" id="SignalP"/>
    </source>
</evidence>
<dbReference type="SMART" id="SM00645">
    <property type="entry name" value="Pept_C1"/>
    <property type="match status" value="1"/>
</dbReference>
<dbReference type="SMART" id="SM00848">
    <property type="entry name" value="Inhibitor_I29"/>
    <property type="match status" value="1"/>
</dbReference>
<dbReference type="Pfam" id="PF08246">
    <property type="entry name" value="Inhibitor_I29"/>
    <property type="match status" value="1"/>
</dbReference>
<dbReference type="PRINTS" id="PR00705">
    <property type="entry name" value="PAPAIN"/>
</dbReference>
<dbReference type="PANTHER" id="PTHR12411">
    <property type="entry name" value="CYSTEINE PROTEASE FAMILY C1-RELATED"/>
    <property type="match status" value="1"/>
</dbReference>
<keyword evidence="5" id="KW-0865">Zymogen</keyword>
<dbReference type="InterPro" id="IPR025660">
    <property type="entry name" value="Pept_his_AS"/>
</dbReference>
<dbReference type="GO" id="GO:1903665">
    <property type="term" value="P:negative regulation of asexual reproduction"/>
    <property type="evidence" value="ECO:0007669"/>
    <property type="project" value="EnsemblProtists"/>
</dbReference>
<dbReference type="FunFam" id="3.90.70.10:FF:000039">
    <property type="entry name" value="Cysteine proteinase 2, putative"/>
    <property type="match status" value="1"/>
</dbReference>
<reference evidence="11" key="1">
    <citation type="journal article" date="2011" name="Genome Res.">
        <title>Phylogeny-wide analysis of social amoeba genomes highlights ancient origins for complex intercellular communication.</title>
        <authorList>
            <person name="Heidel A.J."/>
            <person name="Lawal H.M."/>
            <person name="Felder M."/>
            <person name="Schilde C."/>
            <person name="Helps N.R."/>
            <person name="Tunggal B."/>
            <person name="Rivero F."/>
            <person name="John U."/>
            <person name="Schleicher M."/>
            <person name="Eichinger L."/>
            <person name="Platzer M."/>
            <person name="Noegel A.A."/>
            <person name="Schaap P."/>
            <person name="Gloeckner G."/>
        </authorList>
    </citation>
    <scope>NUCLEOTIDE SEQUENCE [LARGE SCALE GENOMIC DNA]</scope>
    <source>
        <strain evidence="11">SH3</strain>
    </source>
</reference>
<dbReference type="PROSITE" id="PS00639">
    <property type="entry name" value="THIOL_PROTEASE_HIS"/>
    <property type="match status" value="1"/>
</dbReference>
<dbReference type="RefSeq" id="XP_004361867.1">
    <property type="nucleotide sequence ID" value="XM_004361810.1"/>
</dbReference>
<evidence type="ECO:0000256" key="6">
    <source>
        <dbReference type="ARBA" id="ARBA00023157"/>
    </source>
</evidence>
<dbReference type="InterPro" id="IPR038765">
    <property type="entry name" value="Papain-like_cys_pep_sf"/>
</dbReference>
<dbReference type="OMA" id="KAFHHFK"/>